<sequence length="660" mass="73561">MAQRKSFYELYLPPAKDSDNIAALEFHLTTRNFFAWMHDLPIIGKSLGRSLVSVLERMDQYRSSPERNRMDLMTYLEGQGYYDFRMCADHSLAALHLAETFKMPNLWKNAFAHSVGMDEMLHSSGEYQNISRTTKALMTQANITIESHLEKVISSIGTFFEDFNSGSTFGLNQSAREHLDRFRSFLTTVHIERHGFWPPRNLSRQKVSYPKETFMSLYLEFQCLYQFIVDPDSGSTARRAPGLDIDQVLRTFDAKHGFEPLDHRLPLIPGNPADVLDDDDDNSVSTSSSRNILNPLRRNKPDKILRRRKALWKTLADATNYEPHTYATLIVRRYVEFEQEMLIETEEQKVKVSLADGRRIRWLLVYSILQVLISVVKAPKDVSDLDGIDYPLCCKMPKALPWETESPNTDGNDGQNNSVPATKPMTAKVPRHVKLNKDTEGLAASATSSALSTTESLPGHVKPLKILAPVSTGNADSARSSEDSSSPAPSVPRYRTTAPKRQSILKLLSGKPRGQPPTATPDPSGSTSIKDLPKYSPESGASPVQKYNELLAQDYGKGFLGRISNTSDSDRQSLTPSPTSSATEETVTSLSSYSGDSIATVEFPIPPKSDVNATRSTTQILAITEMTPETAGREMAESGIVIQEHVATVENPLFKQYNPT</sequence>
<proteinExistence type="predicted"/>
<feature type="region of interest" description="Disordered" evidence="1">
    <location>
        <begin position="472"/>
        <end position="542"/>
    </location>
</feature>
<evidence type="ECO:0000256" key="1">
    <source>
        <dbReference type="SAM" id="MobiDB-lite"/>
    </source>
</evidence>
<feature type="region of interest" description="Disordered" evidence="1">
    <location>
        <begin position="403"/>
        <end position="430"/>
    </location>
</feature>
<evidence type="ECO:0000313" key="3">
    <source>
        <dbReference type="EMBL" id="KKY18958.1"/>
    </source>
</evidence>
<name>A0A0G2G5B3_PHACM</name>
<dbReference type="Proteomes" id="UP000053317">
    <property type="component" value="Unassembled WGS sequence"/>
</dbReference>
<evidence type="ECO:0000313" key="4">
    <source>
        <dbReference type="Proteomes" id="UP000053317"/>
    </source>
</evidence>
<reference evidence="3 4" key="2">
    <citation type="submission" date="2015-05" db="EMBL/GenBank/DDBJ databases">
        <authorList>
            <person name="Morales-Cruz A."/>
            <person name="Amrine K.C."/>
            <person name="Cantu D."/>
        </authorList>
    </citation>
    <scope>NUCLEOTIDE SEQUENCE [LARGE SCALE GENOMIC DNA]</scope>
    <source>
        <strain evidence="3">UCRPC4</strain>
    </source>
</reference>
<dbReference type="Pfam" id="PF26013">
    <property type="entry name" value="DUF8004"/>
    <property type="match status" value="1"/>
</dbReference>
<dbReference type="EMBL" id="LCWF01000111">
    <property type="protein sequence ID" value="KKY18958.1"/>
    <property type="molecule type" value="Genomic_DNA"/>
</dbReference>
<comment type="caution">
    <text evidence="3">The sequence shown here is derived from an EMBL/GenBank/DDBJ whole genome shotgun (WGS) entry which is preliminary data.</text>
</comment>
<feature type="compositionally biased region" description="Low complexity" evidence="1">
    <location>
        <begin position="573"/>
        <end position="586"/>
    </location>
</feature>
<organism evidence="3 4">
    <name type="scientific">Phaeomoniella chlamydospora</name>
    <name type="common">Phaeoacremonium chlamydosporum</name>
    <dbReference type="NCBI Taxonomy" id="158046"/>
    <lineage>
        <taxon>Eukaryota</taxon>
        <taxon>Fungi</taxon>
        <taxon>Dikarya</taxon>
        <taxon>Ascomycota</taxon>
        <taxon>Pezizomycotina</taxon>
        <taxon>Eurotiomycetes</taxon>
        <taxon>Chaetothyriomycetidae</taxon>
        <taxon>Phaeomoniellales</taxon>
        <taxon>Phaeomoniellaceae</taxon>
        <taxon>Phaeomoniella</taxon>
    </lineage>
</organism>
<feature type="domain" description="DUF8004" evidence="2">
    <location>
        <begin position="71"/>
        <end position="159"/>
    </location>
</feature>
<dbReference type="AlphaFoldDB" id="A0A0G2G5B3"/>
<keyword evidence="4" id="KW-1185">Reference proteome</keyword>
<dbReference type="PANTHER" id="PTHR39601:SF1">
    <property type="entry name" value="CHORIOGENIN HMINOR"/>
    <property type="match status" value="1"/>
</dbReference>
<accession>A0A0G2G5B3</accession>
<reference evidence="3 4" key="1">
    <citation type="submission" date="2015-05" db="EMBL/GenBank/DDBJ databases">
        <title>Distinctive expansion of gene families associated with plant cell wall degradation and secondary metabolism in the genomes of grapevine trunk pathogens.</title>
        <authorList>
            <person name="Lawrence D.P."/>
            <person name="Travadon R."/>
            <person name="Rolshausen P.E."/>
            <person name="Baumgartner K."/>
        </authorList>
    </citation>
    <scope>NUCLEOTIDE SEQUENCE [LARGE SCALE GENOMIC DNA]</scope>
    <source>
        <strain evidence="3">UCRPC4</strain>
    </source>
</reference>
<feature type="compositionally biased region" description="Polar residues" evidence="1">
    <location>
        <begin position="405"/>
        <end position="420"/>
    </location>
</feature>
<feature type="compositionally biased region" description="Low complexity" evidence="1">
    <location>
        <begin position="475"/>
        <end position="488"/>
    </location>
</feature>
<dbReference type="PANTHER" id="PTHR39601">
    <property type="entry name" value="CHORIOGENIN HMINOR"/>
    <property type="match status" value="1"/>
</dbReference>
<dbReference type="InterPro" id="IPR058317">
    <property type="entry name" value="DUF8004"/>
</dbReference>
<gene>
    <name evidence="3" type="ORF">UCRPC4_g04680</name>
</gene>
<feature type="region of interest" description="Disordered" evidence="1">
    <location>
        <begin position="562"/>
        <end position="586"/>
    </location>
</feature>
<dbReference type="OrthoDB" id="4114825at2759"/>
<evidence type="ECO:0000259" key="2">
    <source>
        <dbReference type="Pfam" id="PF26013"/>
    </source>
</evidence>
<protein>
    <submittedName>
        <fullName evidence="3">Putative choriogenin hminor</fullName>
    </submittedName>
</protein>